<dbReference type="InterPro" id="IPR000814">
    <property type="entry name" value="TBP"/>
</dbReference>
<dbReference type="Gene3D" id="3.30.310.10">
    <property type="entry name" value="TATA-Binding Protein"/>
    <property type="match status" value="2"/>
</dbReference>
<dbReference type="AlphaFoldDB" id="A0A8B8AGA4"/>
<dbReference type="InterPro" id="IPR012295">
    <property type="entry name" value="TBP_dom_sf"/>
</dbReference>
<feature type="compositionally biased region" description="Basic residues" evidence="4">
    <location>
        <begin position="34"/>
        <end position="44"/>
    </location>
</feature>
<comment type="similarity">
    <text evidence="1">Belongs to the TBP family.</text>
</comment>
<dbReference type="OrthoDB" id="6149272at2759"/>
<dbReference type="GO" id="GO:0006352">
    <property type="term" value="P:DNA-templated transcription initiation"/>
    <property type="evidence" value="ECO:0007669"/>
    <property type="project" value="InterPro"/>
</dbReference>
<name>A0A8B8AGA4_CRAVI</name>
<sequence>MATKSVLIPYDKYRRLLSGNRPTSHECGDVQKRQERHRLPKRRISVTPPRRPSPETRKGPTLKRPPLSASENEDSTSPETEVPAEAAGTIPPGETGELRPRSADLTNVVVQARLNCDLDLRALANALVNVRYDPSRFSGLIWQHRNIGGNCLLFANDKINCNGKCDTIQQGVRRLRRYSRLLQRKGCHVTLSHVRVLTASASHRLDGRVTLDRIPYDFRYEPELFPAVMFTRKGIHFTLHFSGALLITGIKTSRDLQNVIYPTLVELNVCL</sequence>
<dbReference type="Pfam" id="PF00352">
    <property type="entry name" value="TBP"/>
    <property type="match status" value="2"/>
</dbReference>
<dbReference type="PRINTS" id="PR00686">
    <property type="entry name" value="TIFACTORIID"/>
</dbReference>
<evidence type="ECO:0000256" key="1">
    <source>
        <dbReference type="ARBA" id="ARBA00005560"/>
    </source>
</evidence>
<keyword evidence="3" id="KW-0804">Transcription</keyword>
<feature type="compositionally biased region" description="Basic and acidic residues" evidence="4">
    <location>
        <begin position="23"/>
        <end position="33"/>
    </location>
</feature>
<keyword evidence="5" id="KW-1185">Reference proteome</keyword>
<dbReference type="PANTHER" id="PTHR10126">
    <property type="entry name" value="TATA-BOX BINDING PROTEIN"/>
    <property type="match status" value="1"/>
</dbReference>
<reference evidence="6" key="1">
    <citation type="submission" date="2025-08" db="UniProtKB">
        <authorList>
            <consortium name="RefSeq"/>
        </authorList>
    </citation>
    <scope>IDENTIFICATION</scope>
    <source>
        <tissue evidence="6">Whole sample</tissue>
    </source>
</reference>
<dbReference type="RefSeq" id="XP_022290527.1">
    <property type="nucleotide sequence ID" value="XM_022434819.1"/>
</dbReference>
<dbReference type="KEGG" id="cvn:111102169"/>
<evidence type="ECO:0000256" key="2">
    <source>
        <dbReference type="ARBA" id="ARBA00023125"/>
    </source>
</evidence>
<gene>
    <name evidence="6" type="primary">LOC111102169</name>
</gene>
<dbReference type="Proteomes" id="UP000694844">
    <property type="component" value="Chromosome 6"/>
</dbReference>
<evidence type="ECO:0000256" key="3">
    <source>
        <dbReference type="ARBA" id="ARBA00023163"/>
    </source>
</evidence>
<dbReference type="SUPFAM" id="SSF55945">
    <property type="entry name" value="TATA-box binding protein-like"/>
    <property type="match status" value="2"/>
</dbReference>
<evidence type="ECO:0000313" key="5">
    <source>
        <dbReference type="Proteomes" id="UP000694844"/>
    </source>
</evidence>
<organism evidence="5 6">
    <name type="scientific">Crassostrea virginica</name>
    <name type="common">Eastern oyster</name>
    <dbReference type="NCBI Taxonomy" id="6565"/>
    <lineage>
        <taxon>Eukaryota</taxon>
        <taxon>Metazoa</taxon>
        <taxon>Spiralia</taxon>
        <taxon>Lophotrochozoa</taxon>
        <taxon>Mollusca</taxon>
        <taxon>Bivalvia</taxon>
        <taxon>Autobranchia</taxon>
        <taxon>Pteriomorphia</taxon>
        <taxon>Ostreida</taxon>
        <taxon>Ostreoidea</taxon>
        <taxon>Ostreidae</taxon>
        <taxon>Crassostrea</taxon>
    </lineage>
</organism>
<proteinExistence type="inferred from homology"/>
<evidence type="ECO:0000313" key="6">
    <source>
        <dbReference type="RefSeq" id="XP_022290527.1"/>
    </source>
</evidence>
<accession>A0A8B8AGA4</accession>
<protein>
    <submittedName>
        <fullName evidence="6">TATA-box-binding protein 2-like</fullName>
    </submittedName>
</protein>
<dbReference type="GeneID" id="111102169"/>
<evidence type="ECO:0000256" key="4">
    <source>
        <dbReference type="SAM" id="MobiDB-lite"/>
    </source>
</evidence>
<keyword evidence="2" id="KW-0238">DNA-binding</keyword>
<dbReference type="GO" id="GO:0003677">
    <property type="term" value="F:DNA binding"/>
    <property type="evidence" value="ECO:0007669"/>
    <property type="project" value="UniProtKB-KW"/>
</dbReference>
<feature type="region of interest" description="Disordered" evidence="4">
    <location>
        <begin position="1"/>
        <end position="101"/>
    </location>
</feature>